<sequence length="400" mass="46068">MERLPEDLVMEILSRVSLSSLQDCRLVCKHWNTLMSGPIFARLRCTHGMSSLMVWREVKDKFKLDVIDPCNLQTRKLRSPLTDFNYHDFYVVGSCNGLLCLSESVHQTPIYVCNPSLGEYLTLPIGERRLSDVFDGYFYGTGFGYDPAESDVYKVVRLYYTSPEYLLDMAFDKAEICTVGRGGSSGSWRVIDGSYDRPRINPVSHILLDGRLYWMAWRREYPRRMLFNGMVSFGIREEEFRVVPCPSALVCGSKREDKVNLASLRGCLTVVDSSSENWIDIWLMKDPRIGESWVKEYTIHLTLPQRHLSPKIEPLMILKNGDILLRTGRGLATYDPRNGHFLVRLVETTTPLVAFPYVENLNSLKEACNDGERMGRWDSTFYPVRKSRGPREPYRVALLR</sequence>
<dbReference type="SMART" id="SM00256">
    <property type="entry name" value="FBOX"/>
    <property type="match status" value="1"/>
</dbReference>
<feature type="domain" description="F-box" evidence="1">
    <location>
        <begin position="1"/>
        <end position="43"/>
    </location>
</feature>
<dbReference type="Pfam" id="PF00646">
    <property type="entry name" value="F-box"/>
    <property type="match status" value="1"/>
</dbReference>
<dbReference type="InterPro" id="IPR050796">
    <property type="entry name" value="SCF_F-box_component"/>
</dbReference>
<protein>
    <submittedName>
        <fullName evidence="2">F-box protein</fullName>
    </submittedName>
</protein>
<name>A0AAV9DR42_ACOCL</name>
<dbReference type="Proteomes" id="UP001180020">
    <property type="component" value="Unassembled WGS sequence"/>
</dbReference>
<proteinExistence type="predicted"/>
<dbReference type="InterPro" id="IPR013187">
    <property type="entry name" value="F-box-assoc_dom_typ3"/>
</dbReference>
<dbReference type="Pfam" id="PF08268">
    <property type="entry name" value="FBA_3"/>
    <property type="match status" value="1"/>
</dbReference>
<evidence type="ECO:0000259" key="1">
    <source>
        <dbReference type="PROSITE" id="PS50181"/>
    </source>
</evidence>
<keyword evidence="3" id="KW-1185">Reference proteome</keyword>
<gene>
    <name evidence="2" type="ORF">QJS10_CPB11g00550</name>
</gene>
<dbReference type="InterPro" id="IPR001810">
    <property type="entry name" value="F-box_dom"/>
</dbReference>
<evidence type="ECO:0000313" key="2">
    <source>
        <dbReference type="EMBL" id="KAK1303687.1"/>
    </source>
</evidence>
<dbReference type="PROSITE" id="PS50181">
    <property type="entry name" value="FBOX"/>
    <property type="match status" value="1"/>
</dbReference>
<dbReference type="InterPro" id="IPR017451">
    <property type="entry name" value="F-box-assoc_interact_dom"/>
</dbReference>
<dbReference type="PANTHER" id="PTHR31672:SF13">
    <property type="entry name" value="F-BOX PROTEIN CPR30-LIKE"/>
    <property type="match status" value="1"/>
</dbReference>
<dbReference type="InterPro" id="IPR036047">
    <property type="entry name" value="F-box-like_dom_sf"/>
</dbReference>
<dbReference type="PANTHER" id="PTHR31672">
    <property type="entry name" value="BNACNNG10540D PROTEIN"/>
    <property type="match status" value="1"/>
</dbReference>
<dbReference type="EMBL" id="JAUJYO010000011">
    <property type="protein sequence ID" value="KAK1303687.1"/>
    <property type="molecule type" value="Genomic_DNA"/>
</dbReference>
<evidence type="ECO:0000313" key="3">
    <source>
        <dbReference type="Proteomes" id="UP001180020"/>
    </source>
</evidence>
<dbReference type="Gene3D" id="1.20.1280.50">
    <property type="match status" value="1"/>
</dbReference>
<dbReference type="NCBIfam" id="TIGR01640">
    <property type="entry name" value="F_box_assoc_1"/>
    <property type="match status" value="1"/>
</dbReference>
<reference evidence="2" key="2">
    <citation type="submission" date="2023-06" db="EMBL/GenBank/DDBJ databases">
        <authorList>
            <person name="Ma L."/>
            <person name="Liu K.-W."/>
            <person name="Li Z."/>
            <person name="Hsiao Y.-Y."/>
            <person name="Qi Y."/>
            <person name="Fu T."/>
            <person name="Tang G."/>
            <person name="Zhang D."/>
            <person name="Sun W.-H."/>
            <person name="Liu D.-K."/>
            <person name="Li Y."/>
            <person name="Chen G.-Z."/>
            <person name="Liu X.-D."/>
            <person name="Liao X.-Y."/>
            <person name="Jiang Y.-T."/>
            <person name="Yu X."/>
            <person name="Hao Y."/>
            <person name="Huang J."/>
            <person name="Zhao X.-W."/>
            <person name="Ke S."/>
            <person name="Chen Y.-Y."/>
            <person name="Wu W.-L."/>
            <person name="Hsu J.-L."/>
            <person name="Lin Y.-F."/>
            <person name="Huang M.-D."/>
            <person name="Li C.-Y."/>
            <person name="Huang L."/>
            <person name="Wang Z.-W."/>
            <person name="Zhao X."/>
            <person name="Zhong W.-Y."/>
            <person name="Peng D.-H."/>
            <person name="Ahmad S."/>
            <person name="Lan S."/>
            <person name="Zhang J.-S."/>
            <person name="Tsai W.-C."/>
            <person name="Van De Peer Y."/>
            <person name="Liu Z.-J."/>
        </authorList>
    </citation>
    <scope>NUCLEOTIDE SEQUENCE</scope>
    <source>
        <strain evidence="2">CP</strain>
        <tissue evidence="2">Leaves</tissue>
    </source>
</reference>
<reference evidence="2" key="1">
    <citation type="journal article" date="2023" name="Nat. Commun.">
        <title>Diploid and tetraploid genomes of Acorus and the evolution of monocots.</title>
        <authorList>
            <person name="Ma L."/>
            <person name="Liu K.W."/>
            <person name="Li Z."/>
            <person name="Hsiao Y.Y."/>
            <person name="Qi Y."/>
            <person name="Fu T."/>
            <person name="Tang G.D."/>
            <person name="Zhang D."/>
            <person name="Sun W.H."/>
            <person name="Liu D.K."/>
            <person name="Li Y."/>
            <person name="Chen G.Z."/>
            <person name="Liu X.D."/>
            <person name="Liao X.Y."/>
            <person name="Jiang Y.T."/>
            <person name="Yu X."/>
            <person name="Hao Y."/>
            <person name="Huang J."/>
            <person name="Zhao X.W."/>
            <person name="Ke S."/>
            <person name="Chen Y.Y."/>
            <person name="Wu W.L."/>
            <person name="Hsu J.L."/>
            <person name="Lin Y.F."/>
            <person name="Huang M.D."/>
            <person name="Li C.Y."/>
            <person name="Huang L."/>
            <person name="Wang Z.W."/>
            <person name="Zhao X."/>
            <person name="Zhong W.Y."/>
            <person name="Peng D.H."/>
            <person name="Ahmad S."/>
            <person name="Lan S."/>
            <person name="Zhang J.S."/>
            <person name="Tsai W.C."/>
            <person name="Van de Peer Y."/>
            <person name="Liu Z.J."/>
        </authorList>
    </citation>
    <scope>NUCLEOTIDE SEQUENCE</scope>
    <source>
        <strain evidence="2">CP</strain>
    </source>
</reference>
<dbReference type="SUPFAM" id="SSF81383">
    <property type="entry name" value="F-box domain"/>
    <property type="match status" value="1"/>
</dbReference>
<comment type="caution">
    <text evidence="2">The sequence shown here is derived from an EMBL/GenBank/DDBJ whole genome shotgun (WGS) entry which is preliminary data.</text>
</comment>
<dbReference type="AlphaFoldDB" id="A0AAV9DR42"/>
<organism evidence="2 3">
    <name type="scientific">Acorus calamus</name>
    <name type="common">Sweet flag</name>
    <dbReference type="NCBI Taxonomy" id="4465"/>
    <lineage>
        <taxon>Eukaryota</taxon>
        <taxon>Viridiplantae</taxon>
        <taxon>Streptophyta</taxon>
        <taxon>Embryophyta</taxon>
        <taxon>Tracheophyta</taxon>
        <taxon>Spermatophyta</taxon>
        <taxon>Magnoliopsida</taxon>
        <taxon>Liliopsida</taxon>
        <taxon>Acoraceae</taxon>
        <taxon>Acorus</taxon>
    </lineage>
</organism>
<accession>A0AAV9DR42</accession>